<dbReference type="InterPro" id="IPR029071">
    <property type="entry name" value="Ubiquitin-like_domsf"/>
</dbReference>
<accession>A0A2G6QCP2</accession>
<sequence length="303" mass="35343">MYILHPPFLKEEYGLSFGESWEIFCLKLLKIHYKTNEIEKRNPPESGIDLYFSDKKIAFQCKSIANSNGTFNYTLAEKSLQNALSIQKDLGWEKFILCINGEITGEQIKRLQKVYKNVKVMSKYFWIHLCENHPEVIQNNFRKVIDVPSSFQANKIKKISNIPQEIKDIMIINDKCFSIWIYISQNDSLIPVEVYKEMTVANLLTLIKNLLGITNKTFVQTEEVQVSCELYFGGEYISESNKYLVDLCIQPYSIIAFNINVELSDITVSSLMFNEERELLNSYLCERENFLLNCIKSYKTRGY</sequence>
<dbReference type="Proteomes" id="UP000228484">
    <property type="component" value="Unassembled WGS sequence"/>
</dbReference>
<comment type="caution">
    <text evidence="1">The sequence shown here is derived from an EMBL/GenBank/DDBJ whole genome shotgun (WGS) entry which is preliminary data.</text>
</comment>
<keyword evidence="2" id="KW-1185">Reference proteome</keyword>
<dbReference type="EMBL" id="NWUW01000008">
    <property type="protein sequence ID" value="PIE94592.1"/>
    <property type="molecule type" value="Genomic_DNA"/>
</dbReference>
<organism evidence="1 2">
    <name type="scientific">Bacillus fungorum</name>
    <dbReference type="NCBI Taxonomy" id="2039284"/>
    <lineage>
        <taxon>Bacteria</taxon>
        <taxon>Bacillati</taxon>
        <taxon>Bacillota</taxon>
        <taxon>Bacilli</taxon>
        <taxon>Bacillales</taxon>
        <taxon>Bacillaceae</taxon>
        <taxon>Bacillus</taxon>
    </lineage>
</organism>
<protein>
    <submittedName>
        <fullName evidence="1">Uncharacterized protein</fullName>
    </submittedName>
</protein>
<dbReference type="AlphaFoldDB" id="A0A2G6QCP2"/>
<dbReference type="RefSeq" id="WP_099684583.1">
    <property type="nucleotide sequence ID" value="NZ_NWUW01000008.1"/>
</dbReference>
<gene>
    <name evidence="1" type="ORF">CO726_13475</name>
</gene>
<proteinExistence type="predicted"/>
<name>A0A2G6QCP2_9BACI</name>
<evidence type="ECO:0000313" key="1">
    <source>
        <dbReference type="EMBL" id="PIE94592.1"/>
    </source>
</evidence>
<dbReference type="SUPFAM" id="SSF54236">
    <property type="entry name" value="Ubiquitin-like"/>
    <property type="match status" value="1"/>
</dbReference>
<reference evidence="1 2" key="1">
    <citation type="submission" date="2017-09" db="EMBL/GenBank/DDBJ databases">
        <title>Biocontrol bacteria screening and application from spent mushroom substrate.</title>
        <authorList>
            <person name="Sun X."/>
        </authorList>
    </citation>
    <scope>NUCLEOTIDE SEQUENCE [LARGE SCALE GENOMIC DNA]</scope>
    <source>
        <strain evidence="1 2">100374</strain>
    </source>
</reference>
<evidence type="ECO:0000313" key="2">
    <source>
        <dbReference type="Proteomes" id="UP000228484"/>
    </source>
</evidence>